<evidence type="ECO:0000256" key="4">
    <source>
        <dbReference type="ARBA" id="ARBA00022692"/>
    </source>
</evidence>
<reference evidence="11" key="2">
    <citation type="submission" date="2025-08" db="UniProtKB">
        <authorList>
            <consortium name="Ensembl"/>
        </authorList>
    </citation>
    <scope>IDENTIFICATION</scope>
</reference>
<evidence type="ECO:0000256" key="5">
    <source>
        <dbReference type="ARBA" id="ARBA00022824"/>
    </source>
</evidence>
<evidence type="ECO:0000256" key="10">
    <source>
        <dbReference type="SAM" id="MobiDB-lite"/>
    </source>
</evidence>
<sequence>MSALRTAFKLLLLAAATVLVVLLLRHWMATKQYVFSREDVAKLAKQYAGQDHEQAFSKVVVELRRRYPGHILPDEDLQWVFVNAGVGWAPCVSSTLRSPSTCCCSAPRGTQEDTQAVTGLRSPTPSSQEPSDSGRREPPRVTSSTPATPSCDPSARPRRSSGAPGRGWWNTAAASSRPRWDSLWRTLCSARRISSPCSTPSASTPGACCWRPARCSPRPGPREPAGPGTEPPVGYLTIKVLLKLRSYL</sequence>
<comment type="subcellular location">
    <subcellularLocation>
        <location evidence="9">Endoplasmic reticulum membrane</location>
    </subcellularLocation>
    <subcellularLocation>
        <location evidence="9">Cytoplasmic vesicle</location>
    </subcellularLocation>
    <subcellularLocation>
        <location evidence="9">Membrane</location>
        <topology evidence="9">Single-pass membrane protein</topology>
    </subcellularLocation>
    <subcellularLocation>
        <location evidence="9">Nucleus envelope</location>
    </subcellularLocation>
    <subcellularLocation>
        <location evidence="1 9">Nucleus inner membrane</location>
    </subcellularLocation>
    <subcellularLocation>
        <location evidence="9">Nucleus outer membrane</location>
    </subcellularLocation>
</comment>
<evidence type="ECO:0000256" key="7">
    <source>
        <dbReference type="ARBA" id="ARBA00023136"/>
    </source>
</evidence>
<dbReference type="Ensembl" id="ENSTNIT00000007523.1">
    <property type="protein sequence ID" value="ENSTNIP00000007365.1"/>
    <property type="gene ID" value="ENSTNIG00000004712.1"/>
</dbReference>
<organism evidence="11 12">
    <name type="scientific">Tetraodon nigroviridis</name>
    <name type="common">Spotted green pufferfish</name>
    <name type="synonym">Chelonodon nigroviridis</name>
    <dbReference type="NCBI Taxonomy" id="99883"/>
    <lineage>
        <taxon>Eukaryota</taxon>
        <taxon>Metazoa</taxon>
        <taxon>Chordata</taxon>
        <taxon>Craniata</taxon>
        <taxon>Vertebrata</taxon>
        <taxon>Euteleostomi</taxon>
        <taxon>Actinopterygii</taxon>
        <taxon>Neopterygii</taxon>
        <taxon>Teleostei</taxon>
        <taxon>Neoteleostei</taxon>
        <taxon>Acanthomorphata</taxon>
        <taxon>Eupercaria</taxon>
        <taxon>Tetraodontiformes</taxon>
        <taxon>Tetradontoidea</taxon>
        <taxon>Tetraodontidae</taxon>
        <taxon>Tetraodon</taxon>
    </lineage>
</organism>
<dbReference type="GO" id="GO:0031410">
    <property type="term" value="C:cytoplasmic vesicle"/>
    <property type="evidence" value="ECO:0007669"/>
    <property type="project" value="UniProtKB-SubCell"/>
</dbReference>
<keyword evidence="9" id="KW-0675">Receptor</keyword>
<dbReference type="GO" id="GO:0005640">
    <property type="term" value="C:nuclear outer membrane"/>
    <property type="evidence" value="ECO:0007669"/>
    <property type="project" value="UniProtKB-SubCell"/>
</dbReference>
<keyword evidence="9" id="KW-0539">Nucleus</keyword>
<evidence type="ECO:0000313" key="12">
    <source>
        <dbReference type="Proteomes" id="UP000007303"/>
    </source>
</evidence>
<keyword evidence="9" id="KW-0813">Transport</keyword>
<keyword evidence="12" id="KW-1185">Reference proteome</keyword>
<protein>
    <recommendedName>
        <fullName evidence="3 9">Sigma non-opioid intracellular receptor 1</fullName>
    </recommendedName>
    <alternativeName>
        <fullName evidence="8 9">Sigma 1-type opioid receptor</fullName>
    </alternativeName>
</protein>
<feature type="region of interest" description="Disordered" evidence="10">
    <location>
        <begin position="104"/>
        <end position="171"/>
    </location>
</feature>
<comment type="domain">
    <text evidence="9">The C-terminal helices form a flat, hydrophobic surface that is probably tightly associated with the cytosolic surface of the endoplasmic reticulum membrane.</text>
</comment>
<reference evidence="11" key="3">
    <citation type="submission" date="2025-09" db="UniProtKB">
        <authorList>
            <consortium name="Ensembl"/>
        </authorList>
    </citation>
    <scope>IDENTIFICATION</scope>
</reference>
<comment type="function">
    <text evidence="9">Functions in lipid transport from the endoplasmic reticulum and is involved in a wide array of cellular functions probably through regulation of the biogenesis of lipid microdomains at the plasma membrane. Regulates calcium efflux at the endoplasmic reticulum.</text>
</comment>
<dbReference type="HOGENOM" id="CLU_1119885_0_0_1"/>
<keyword evidence="7 9" id="KW-0472">Membrane</keyword>
<comment type="subunit">
    <text evidence="9">Homotrimer.</text>
</comment>
<dbReference type="Pfam" id="PF04622">
    <property type="entry name" value="ERG2_Sigma1R"/>
    <property type="match status" value="1"/>
</dbReference>
<keyword evidence="5 9" id="KW-0256">Endoplasmic reticulum</keyword>
<evidence type="ECO:0000256" key="2">
    <source>
        <dbReference type="ARBA" id="ARBA00007141"/>
    </source>
</evidence>
<dbReference type="InParanoid" id="H3CGI7"/>
<reference evidence="12" key="1">
    <citation type="journal article" date="2004" name="Nature">
        <title>Genome duplication in the teleost fish Tetraodon nigroviridis reveals the early vertebrate proto-karyotype.</title>
        <authorList>
            <person name="Jaillon O."/>
            <person name="Aury J.-M."/>
            <person name="Brunet F."/>
            <person name="Petit J.-L."/>
            <person name="Stange-Thomann N."/>
            <person name="Mauceli E."/>
            <person name="Bouneau L."/>
            <person name="Fischer C."/>
            <person name="Ozouf-Costaz C."/>
            <person name="Bernot A."/>
            <person name="Nicaud S."/>
            <person name="Jaffe D."/>
            <person name="Fisher S."/>
            <person name="Lutfalla G."/>
            <person name="Dossat C."/>
            <person name="Segurens B."/>
            <person name="Dasilva C."/>
            <person name="Salanoubat M."/>
            <person name="Levy M."/>
            <person name="Boudet N."/>
            <person name="Castellano S."/>
            <person name="Anthouard V."/>
            <person name="Jubin C."/>
            <person name="Castelli V."/>
            <person name="Katinka M."/>
            <person name="Vacherie B."/>
            <person name="Biemont C."/>
            <person name="Skalli Z."/>
            <person name="Cattolico L."/>
            <person name="Poulain J."/>
            <person name="De Berardinis V."/>
            <person name="Cruaud C."/>
            <person name="Duprat S."/>
            <person name="Brottier P."/>
            <person name="Coutanceau J.-P."/>
            <person name="Gouzy J."/>
            <person name="Parra G."/>
            <person name="Lardier G."/>
            <person name="Chapple C."/>
            <person name="McKernan K.J."/>
            <person name="McEwan P."/>
            <person name="Bosak S."/>
            <person name="Kellis M."/>
            <person name="Volff J.-N."/>
            <person name="Guigo R."/>
            <person name="Zody M.C."/>
            <person name="Mesirov J."/>
            <person name="Lindblad-Toh K."/>
            <person name="Birren B."/>
            <person name="Nusbaum C."/>
            <person name="Kahn D."/>
            <person name="Robinson-Rechavi M."/>
            <person name="Laudet V."/>
            <person name="Schachter V."/>
            <person name="Quetier F."/>
            <person name="Saurin W."/>
            <person name="Scarpelli C."/>
            <person name="Wincker P."/>
            <person name="Lander E.S."/>
            <person name="Weissenbach J."/>
            <person name="Roest Crollius H."/>
        </authorList>
    </citation>
    <scope>NUCLEOTIDE SEQUENCE [LARGE SCALE GENOMIC DNA]</scope>
</reference>
<evidence type="ECO:0000256" key="3">
    <source>
        <dbReference type="ARBA" id="ARBA00020208"/>
    </source>
</evidence>
<dbReference type="GO" id="GO:0005637">
    <property type="term" value="C:nuclear inner membrane"/>
    <property type="evidence" value="ECO:0007669"/>
    <property type="project" value="UniProtKB-SubCell"/>
</dbReference>
<keyword evidence="9" id="KW-0968">Cytoplasmic vesicle</keyword>
<evidence type="ECO:0000256" key="6">
    <source>
        <dbReference type="ARBA" id="ARBA00022989"/>
    </source>
</evidence>
<accession>H3CGI7</accession>
<evidence type="ECO:0000256" key="9">
    <source>
        <dbReference type="RuleBase" id="RU368083"/>
    </source>
</evidence>
<name>H3CGI7_TETNG</name>
<proteinExistence type="inferred from homology"/>
<dbReference type="InterPro" id="IPR006716">
    <property type="entry name" value="ERG2_sigma1_rcpt-like"/>
</dbReference>
<dbReference type="PANTHER" id="PTHR10868:SF1">
    <property type="entry name" value="SIGMA NON-OPIOID INTRACELLULAR RECEPTOR 1"/>
    <property type="match status" value="1"/>
</dbReference>
<dbReference type="GeneTree" id="ENSGT00390000012082"/>
<evidence type="ECO:0000256" key="1">
    <source>
        <dbReference type="ARBA" id="ARBA00004540"/>
    </source>
</evidence>
<evidence type="ECO:0000313" key="11">
    <source>
        <dbReference type="Ensembl" id="ENSTNIP00000007365.1"/>
    </source>
</evidence>
<dbReference type="AlphaFoldDB" id="H3CGI7"/>
<dbReference type="STRING" id="99883.ENSTNIP00000007365"/>
<keyword evidence="4" id="KW-0812">Transmembrane</keyword>
<evidence type="ECO:0000256" key="8">
    <source>
        <dbReference type="ARBA" id="ARBA00033467"/>
    </source>
</evidence>
<dbReference type="GO" id="GO:0006869">
    <property type="term" value="P:lipid transport"/>
    <property type="evidence" value="ECO:0007669"/>
    <property type="project" value="UniProtKB-UniRule"/>
</dbReference>
<dbReference type="PANTHER" id="PTHR10868">
    <property type="entry name" value="SIGMA 1-TYPE OPIOID RECEPTOR-RELATED"/>
    <property type="match status" value="1"/>
</dbReference>
<keyword evidence="9" id="KW-0445">Lipid transport</keyword>
<feature type="compositionally biased region" description="Polar residues" evidence="10">
    <location>
        <begin position="112"/>
        <end position="131"/>
    </location>
</feature>
<comment type="similarity">
    <text evidence="2 9">Belongs to the ERG2 family.</text>
</comment>
<dbReference type="GO" id="GO:0005789">
    <property type="term" value="C:endoplasmic reticulum membrane"/>
    <property type="evidence" value="ECO:0007669"/>
    <property type="project" value="UniProtKB-SubCell"/>
</dbReference>
<keyword evidence="6" id="KW-1133">Transmembrane helix</keyword>
<dbReference type="Proteomes" id="UP000007303">
    <property type="component" value="Unassembled WGS sequence"/>
</dbReference>